<evidence type="ECO:0000256" key="2">
    <source>
        <dbReference type="ARBA" id="ARBA00023043"/>
    </source>
</evidence>
<dbReference type="InterPro" id="IPR050745">
    <property type="entry name" value="Multifunctional_regulatory"/>
</dbReference>
<name>A0A1L4BLS7_SALTI</name>
<protein>
    <submittedName>
        <fullName evidence="5">Ankyrin repeat protein</fullName>
    </submittedName>
</protein>
<keyword evidence="2 3" id="KW-0040">ANK repeat</keyword>
<evidence type="ECO:0000256" key="4">
    <source>
        <dbReference type="SAM" id="MobiDB-lite"/>
    </source>
</evidence>
<dbReference type="SMART" id="SM00248">
    <property type="entry name" value="ANK"/>
    <property type="match status" value="3"/>
</dbReference>
<evidence type="ECO:0000313" key="5">
    <source>
        <dbReference type="EMBL" id="API82896.1"/>
    </source>
</evidence>
<dbReference type="PROSITE" id="PS50297">
    <property type="entry name" value="ANK_REP_REGION"/>
    <property type="match status" value="1"/>
</dbReference>
<feature type="repeat" description="ANK" evidence="3">
    <location>
        <begin position="40"/>
        <end position="72"/>
    </location>
</feature>
<accession>A0A1L4BLS7</accession>
<dbReference type="SUPFAM" id="SSF48403">
    <property type="entry name" value="Ankyrin repeat"/>
    <property type="match status" value="1"/>
</dbReference>
<feature type="region of interest" description="Disordered" evidence="4">
    <location>
        <begin position="128"/>
        <end position="156"/>
    </location>
</feature>
<dbReference type="Pfam" id="PF12796">
    <property type="entry name" value="Ank_2"/>
    <property type="match status" value="1"/>
</dbReference>
<proteinExistence type="predicted"/>
<dbReference type="InterPro" id="IPR036770">
    <property type="entry name" value="Ankyrin_rpt-contain_sf"/>
</dbReference>
<dbReference type="EMBL" id="KX833210">
    <property type="protein sequence ID" value="API82896.1"/>
    <property type="molecule type" value="Genomic_DNA"/>
</dbReference>
<dbReference type="AlphaFoldDB" id="A0A1L4BLS7"/>
<dbReference type="PROSITE" id="PS50088">
    <property type="entry name" value="ANK_REPEAT"/>
    <property type="match status" value="1"/>
</dbReference>
<dbReference type="PANTHER" id="PTHR24189">
    <property type="entry name" value="MYOTROPHIN"/>
    <property type="match status" value="1"/>
</dbReference>
<organism evidence="5">
    <name type="scientific">Salmonella typhi</name>
    <dbReference type="NCBI Taxonomy" id="90370"/>
    <lineage>
        <taxon>Bacteria</taxon>
        <taxon>Pseudomonadati</taxon>
        <taxon>Pseudomonadota</taxon>
        <taxon>Gammaproteobacteria</taxon>
        <taxon>Enterobacterales</taxon>
        <taxon>Enterobacteriaceae</taxon>
        <taxon>Salmonella</taxon>
    </lineage>
</organism>
<geneLocation type="plasmid" evidence="5">
    <name>pTy031_01</name>
</geneLocation>
<keyword evidence="1" id="KW-0677">Repeat</keyword>
<dbReference type="Gene3D" id="1.25.40.20">
    <property type="entry name" value="Ankyrin repeat-containing domain"/>
    <property type="match status" value="1"/>
</dbReference>
<evidence type="ECO:0000256" key="3">
    <source>
        <dbReference type="PROSITE-ProRule" id="PRU00023"/>
    </source>
</evidence>
<dbReference type="InterPro" id="IPR002110">
    <property type="entry name" value="Ankyrin_rpt"/>
</dbReference>
<dbReference type="RefSeq" id="WP_050189087.1">
    <property type="nucleotide sequence ID" value="NZ_KX833210.1"/>
</dbReference>
<sequence>MERQQTKLYFAIWKLKGNEKLQAIKYFISCGEDIHERDKNELTPLHQAVGCGDVEAVKLLLGLGANPNAIDIYGRTPLFYTAFSPKYNGRQLDEALIAGNADTTIYDVNGHTRDQFVYSFKSSMFYRPEPEAVEEEQPEEIAPAAPVKRAGRRKHD</sequence>
<reference evidence="5" key="1">
    <citation type="submission" date="2016-09" db="EMBL/GenBank/DDBJ databases">
        <title>Whole genome sequence analysis of Salmonella Typhi isolated in Thailand before and after the introduction of a national immunization program.</title>
        <authorList>
            <person name="Dyson Z.A."/>
            <person name="Thanh D.P."/>
            <person name="Bodhidatta L."/>
            <person name="Mason C.J."/>
            <person name="Rabaa M.A."/>
            <person name="Vinh P.V."/>
            <person name="Thanh T.H."/>
            <person name="Thwaites G.E."/>
            <person name="Baker S."/>
            <person name="Holt K.E."/>
        </authorList>
    </citation>
    <scope>NUCLEOTIDE SEQUENCE</scope>
    <source>
        <strain evidence="5">Salmonella Typhi Ty031 plasmid pTy031_01</strain>
        <plasmid evidence="5">pTy031_01</plasmid>
    </source>
</reference>
<keyword evidence="5" id="KW-0614">Plasmid</keyword>
<evidence type="ECO:0000256" key="1">
    <source>
        <dbReference type="ARBA" id="ARBA00022737"/>
    </source>
</evidence>